<evidence type="ECO:0000313" key="3">
    <source>
        <dbReference type="EMBL" id="PSC73942.1"/>
    </source>
</evidence>
<gene>
    <name evidence="3" type="ORF">C2E20_3237</name>
</gene>
<dbReference type="InterPro" id="IPR039120">
    <property type="entry name" value="UBFD1"/>
</dbReference>
<feature type="region of interest" description="Disordered" evidence="1">
    <location>
        <begin position="1"/>
        <end position="57"/>
    </location>
</feature>
<dbReference type="GO" id="GO:0003723">
    <property type="term" value="F:RNA binding"/>
    <property type="evidence" value="ECO:0007669"/>
    <property type="project" value="TreeGrafter"/>
</dbReference>
<dbReference type="InterPro" id="IPR029071">
    <property type="entry name" value="Ubiquitin-like_domsf"/>
</dbReference>
<dbReference type="Pfam" id="PF00240">
    <property type="entry name" value="ubiquitin"/>
    <property type="match status" value="1"/>
</dbReference>
<dbReference type="OrthoDB" id="267397at2759"/>
<reference evidence="3 4" key="1">
    <citation type="journal article" date="2018" name="Plant J.">
        <title>Genome sequences of Chlorella sorokiniana UTEX 1602 and Micractinium conductrix SAG 241.80: implications to maltose excretion by a green alga.</title>
        <authorList>
            <person name="Arriola M.B."/>
            <person name="Velmurugan N."/>
            <person name="Zhang Y."/>
            <person name="Plunkett M.H."/>
            <person name="Hondzo H."/>
            <person name="Barney B.M."/>
        </authorList>
    </citation>
    <scope>NUCLEOTIDE SEQUENCE [LARGE SCALE GENOMIC DNA]</scope>
    <source>
        <strain evidence="3 4">SAG 241.80</strain>
    </source>
</reference>
<dbReference type="SMART" id="SM00213">
    <property type="entry name" value="UBQ"/>
    <property type="match status" value="1"/>
</dbReference>
<comment type="caution">
    <text evidence="3">The sequence shown here is derived from an EMBL/GenBank/DDBJ whole genome shotgun (WGS) entry which is preliminary data.</text>
</comment>
<feature type="compositionally biased region" description="Low complexity" evidence="1">
    <location>
        <begin position="21"/>
        <end position="53"/>
    </location>
</feature>
<evidence type="ECO:0000256" key="1">
    <source>
        <dbReference type="SAM" id="MobiDB-lite"/>
    </source>
</evidence>
<dbReference type="STRING" id="554055.A0A2P6VIP0"/>
<dbReference type="InterPro" id="IPR057455">
    <property type="entry name" value="UBFD1_C"/>
</dbReference>
<dbReference type="EMBL" id="LHPF02000006">
    <property type="protein sequence ID" value="PSC73942.1"/>
    <property type="molecule type" value="Genomic_DNA"/>
</dbReference>
<evidence type="ECO:0000259" key="2">
    <source>
        <dbReference type="PROSITE" id="PS50053"/>
    </source>
</evidence>
<proteinExistence type="predicted"/>
<evidence type="ECO:0000313" key="4">
    <source>
        <dbReference type="Proteomes" id="UP000239649"/>
    </source>
</evidence>
<protein>
    <submittedName>
        <fullName evidence="3">Ubiquitin domain-containing UBFD1 isoform B</fullName>
    </submittedName>
</protein>
<dbReference type="SUPFAM" id="SSF54236">
    <property type="entry name" value="Ubiquitin-like"/>
    <property type="match status" value="1"/>
</dbReference>
<dbReference type="GO" id="GO:0045296">
    <property type="term" value="F:cadherin binding"/>
    <property type="evidence" value="ECO:0007669"/>
    <property type="project" value="TreeGrafter"/>
</dbReference>
<organism evidence="3 4">
    <name type="scientific">Micractinium conductrix</name>
    <dbReference type="NCBI Taxonomy" id="554055"/>
    <lineage>
        <taxon>Eukaryota</taxon>
        <taxon>Viridiplantae</taxon>
        <taxon>Chlorophyta</taxon>
        <taxon>core chlorophytes</taxon>
        <taxon>Trebouxiophyceae</taxon>
        <taxon>Chlorellales</taxon>
        <taxon>Chlorellaceae</taxon>
        <taxon>Chlorella clade</taxon>
        <taxon>Micractinium</taxon>
    </lineage>
</organism>
<keyword evidence="4" id="KW-1185">Reference proteome</keyword>
<dbReference type="PANTHER" id="PTHR16470:SF0">
    <property type="entry name" value="UBIQUITIN DOMAIN-CONTAINING PROTEIN UBFD1"/>
    <property type="match status" value="1"/>
</dbReference>
<accession>A0A2P6VIP0</accession>
<dbReference type="PANTHER" id="PTHR16470">
    <property type="entry name" value="UBIQUITIN DOMAIN-CONTAINING PROTEIN UBFD1"/>
    <property type="match status" value="1"/>
</dbReference>
<name>A0A2P6VIP0_9CHLO</name>
<dbReference type="AlphaFoldDB" id="A0A2P6VIP0"/>
<sequence>MAELKDGSALGDTAEADKATGSSAYAQEAPAAAAAGASSTPPGSEAAAAAAAGSKRELEEGEQIAIKVVFGKQSTTTSRPALSTVADLKADIAQHTGVPPENQKLLFKGQLKDEQTLQDAGLKSGSKVIVMGSRPEEIKSAARVQATALGKVGGGSGGDAFEDKPATEQWCEQEAHKKVLAKGRPDDGWPGIKERQVPLRDDQTYIPGLLNSQGTKVRLTFKPELQQLWVGSVKSTQKVPYHTVTKMESQLIKGQEEYSILRVKVGASAHSSLWLYYVPSQAVSGIKLRVLGVGALI</sequence>
<dbReference type="InterPro" id="IPR000626">
    <property type="entry name" value="Ubiquitin-like_dom"/>
</dbReference>
<dbReference type="PROSITE" id="PS50053">
    <property type="entry name" value="UBIQUITIN_2"/>
    <property type="match status" value="1"/>
</dbReference>
<feature type="domain" description="Ubiquitin-like" evidence="2">
    <location>
        <begin position="62"/>
        <end position="137"/>
    </location>
</feature>
<dbReference type="Pfam" id="PF25343">
    <property type="entry name" value="PH_UBFD1_C"/>
    <property type="match status" value="1"/>
</dbReference>
<dbReference type="Gene3D" id="3.10.20.90">
    <property type="entry name" value="Phosphatidylinositol 3-kinase Catalytic Subunit, Chain A, domain 1"/>
    <property type="match status" value="1"/>
</dbReference>
<dbReference type="Proteomes" id="UP000239649">
    <property type="component" value="Unassembled WGS sequence"/>
</dbReference>